<reference evidence="1 2" key="1">
    <citation type="submission" date="2016-03" db="EMBL/GenBank/DDBJ databases">
        <title>EvidentialGene: Evidence-directed Construction of Genes on Genomes.</title>
        <authorList>
            <person name="Gilbert D.G."/>
            <person name="Choi J.-H."/>
            <person name="Mockaitis K."/>
            <person name="Colbourne J."/>
            <person name="Pfrender M."/>
        </authorList>
    </citation>
    <scope>NUCLEOTIDE SEQUENCE [LARGE SCALE GENOMIC DNA]</scope>
    <source>
        <strain evidence="1 2">Xinb3</strain>
        <tissue evidence="1">Complete organism</tissue>
    </source>
</reference>
<gene>
    <name evidence="1" type="ORF">APZ42_031606</name>
</gene>
<comment type="caution">
    <text evidence="1">The sequence shown here is derived from an EMBL/GenBank/DDBJ whole genome shotgun (WGS) entry which is preliminary data.</text>
</comment>
<proteinExistence type="predicted"/>
<dbReference type="AlphaFoldDB" id="A0A164MQ68"/>
<accession>A0A164MQ68</accession>
<protein>
    <submittedName>
        <fullName evidence="1">Uncharacterized protein</fullName>
    </submittedName>
</protein>
<sequence length="49" mass="5579">MAALFFRHCVSLKTKPGSSFRYPIACVVTCQDGQSRTCSARRQYPFTFD</sequence>
<organism evidence="1 2">
    <name type="scientific">Daphnia magna</name>
    <dbReference type="NCBI Taxonomy" id="35525"/>
    <lineage>
        <taxon>Eukaryota</taxon>
        <taxon>Metazoa</taxon>
        <taxon>Ecdysozoa</taxon>
        <taxon>Arthropoda</taxon>
        <taxon>Crustacea</taxon>
        <taxon>Branchiopoda</taxon>
        <taxon>Diplostraca</taxon>
        <taxon>Cladocera</taxon>
        <taxon>Anomopoda</taxon>
        <taxon>Daphniidae</taxon>
        <taxon>Daphnia</taxon>
    </lineage>
</organism>
<evidence type="ECO:0000313" key="1">
    <source>
        <dbReference type="EMBL" id="KZS05259.1"/>
    </source>
</evidence>
<dbReference type="Proteomes" id="UP000076858">
    <property type="component" value="Unassembled WGS sequence"/>
</dbReference>
<keyword evidence="2" id="KW-1185">Reference proteome</keyword>
<name>A0A164MQ68_9CRUS</name>
<dbReference type="EMBL" id="LRGB01002978">
    <property type="protein sequence ID" value="KZS05259.1"/>
    <property type="molecule type" value="Genomic_DNA"/>
</dbReference>
<evidence type="ECO:0000313" key="2">
    <source>
        <dbReference type="Proteomes" id="UP000076858"/>
    </source>
</evidence>